<comment type="caution">
    <text evidence="4">The sequence shown here is derived from an EMBL/GenBank/DDBJ whole genome shotgun (WGS) entry which is preliminary data.</text>
</comment>
<dbReference type="PRINTS" id="PR00368">
    <property type="entry name" value="FADPNR"/>
</dbReference>
<reference evidence="4" key="1">
    <citation type="submission" date="2019-08" db="EMBL/GenBank/DDBJ databases">
        <authorList>
            <person name="Kucharzyk K."/>
            <person name="Murdoch R.W."/>
            <person name="Higgins S."/>
            <person name="Loffler F."/>
        </authorList>
    </citation>
    <scope>NUCLEOTIDE SEQUENCE</scope>
</reference>
<dbReference type="PANTHER" id="PTHR48105">
    <property type="entry name" value="THIOREDOXIN REDUCTASE 1-RELATED-RELATED"/>
    <property type="match status" value="1"/>
</dbReference>
<dbReference type="InterPro" id="IPR050097">
    <property type="entry name" value="Ferredoxin-NADP_redctase_2"/>
</dbReference>
<dbReference type="AlphaFoldDB" id="A0A644VCM0"/>
<feature type="domain" description="FAD/NAD(P)-binding" evidence="3">
    <location>
        <begin position="2"/>
        <end position="269"/>
    </location>
</feature>
<dbReference type="EMBL" id="VSSQ01000273">
    <property type="protein sequence ID" value="MPL89109.1"/>
    <property type="molecule type" value="Genomic_DNA"/>
</dbReference>
<evidence type="ECO:0000313" key="4">
    <source>
        <dbReference type="EMBL" id="MPL89109.1"/>
    </source>
</evidence>
<dbReference type="GO" id="GO:0016491">
    <property type="term" value="F:oxidoreductase activity"/>
    <property type="evidence" value="ECO:0007669"/>
    <property type="project" value="UniProtKB-KW"/>
</dbReference>
<organism evidence="4">
    <name type="scientific">bioreactor metagenome</name>
    <dbReference type="NCBI Taxonomy" id="1076179"/>
    <lineage>
        <taxon>unclassified sequences</taxon>
        <taxon>metagenomes</taxon>
        <taxon>ecological metagenomes</taxon>
    </lineage>
</organism>
<dbReference type="InterPro" id="IPR036188">
    <property type="entry name" value="FAD/NAD-bd_sf"/>
</dbReference>
<dbReference type="InterPro" id="IPR023753">
    <property type="entry name" value="FAD/NAD-binding_dom"/>
</dbReference>
<gene>
    <name evidence="4" type="primary">ahpF_6</name>
    <name evidence="4" type="ORF">SDC9_35140</name>
</gene>
<dbReference type="Pfam" id="PF07992">
    <property type="entry name" value="Pyr_redox_2"/>
    <property type="match status" value="1"/>
</dbReference>
<accession>A0A644VCM0</accession>
<evidence type="ECO:0000259" key="3">
    <source>
        <dbReference type="Pfam" id="PF07992"/>
    </source>
</evidence>
<sequence length="285" mass="30534">MFDVAIIGGGPAGLSAAVTASVRNKKVAIFDSSNFSPHLRKAWIVHNYLGLANITGEELMNKFVEHAMSFKPEVIKSKVIGITEGDGFFTIGTAGDIYQAKTIILSVGTSHSETMNGERDFLGKGVSYCATCDGYFYKGKVVAAVSTIPSALEEVEYLAEICSEVKFLPLYKLTEVPKHSNITVISDKPTGITGTDRVTGLSTTGEYQPVQGVFIFRETDPIENLLPDLQLRGKSILVDEQMSTNIAGLFAAGDCTGQPYQISRATGQGLVAAIGAVSYLAKNFK</sequence>
<keyword evidence="2 4" id="KW-0560">Oxidoreductase</keyword>
<proteinExistence type="predicted"/>
<evidence type="ECO:0000256" key="1">
    <source>
        <dbReference type="ARBA" id="ARBA00022630"/>
    </source>
</evidence>
<name>A0A644VCM0_9ZZZZ</name>
<keyword evidence="1" id="KW-0285">Flavoprotein</keyword>
<protein>
    <submittedName>
        <fullName evidence="4">NADH dehydrogenase</fullName>
        <ecNumber evidence="4">1.6.99.3</ecNumber>
    </submittedName>
</protein>
<evidence type="ECO:0000256" key="2">
    <source>
        <dbReference type="ARBA" id="ARBA00023002"/>
    </source>
</evidence>
<dbReference type="PRINTS" id="PR00469">
    <property type="entry name" value="PNDRDTASEII"/>
</dbReference>
<dbReference type="SUPFAM" id="SSF51905">
    <property type="entry name" value="FAD/NAD(P)-binding domain"/>
    <property type="match status" value="1"/>
</dbReference>
<dbReference type="EC" id="1.6.99.3" evidence="4"/>
<dbReference type="Gene3D" id="3.50.50.60">
    <property type="entry name" value="FAD/NAD(P)-binding domain"/>
    <property type="match status" value="2"/>
</dbReference>